<dbReference type="InterPro" id="IPR025584">
    <property type="entry name" value="Cthe_2159"/>
</dbReference>
<feature type="signal peptide" evidence="2">
    <location>
        <begin position="1"/>
        <end position="22"/>
    </location>
</feature>
<proteinExistence type="predicted"/>
<feature type="region of interest" description="Disordered" evidence="1">
    <location>
        <begin position="466"/>
        <end position="486"/>
    </location>
</feature>
<feature type="chain" id="PRO_5046160987" evidence="2">
    <location>
        <begin position="23"/>
        <end position="486"/>
    </location>
</feature>
<keyword evidence="3" id="KW-0449">Lipoprotein</keyword>
<evidence type="ECO:0000313" key="3">
    <source>
        <dbReference type="EMBL" id="MET3644658.1"/>
    </source>
</evidence>
<evidence type="ECO:0000256" key="1">
    <source>
        <dbReference type="SAM" id="MobiDB-lite"/>
    </source>
</evidence>
<dbReference type="Proteomes" id="UP001549055">
    <property type="component" value="Unassembled WGS sequence"/>
</dbReference>
<reference evidence="3 4" key="1">
    <citation type="submission" date="2024-06" db="EMBL/GenBank/DDBJ databases">
        <title>Genomic Encyclopedia of Type Strains, Phase IV (KMG-IV): sequencing the most valuable type-strain genomes for metagenomic binning, comparative biology and taxonomic classification.</title>
        <authorList>
            <person name="Goeker M."/>
        </authorList>
    </citation>
    <scope>NUCLEOTIDE SEQUENCE [LARGE SCALE GENOMIC DNA]</scope>
    <source>
        <strain evidence="3 4">DSM 15349</strain>
    </source>
</reference>
<keyword evidence="2" id="KW-0732">Signal</keyword>
<organism evidence="3 4">
    <name type="scientific">Streptococcus gallinaceus</name>
    <dbReference type="NCBI Taxonomy" id="165758"/>
    <lineage>
        <taxon>Bacteria</taxon>
        <taxon>Bacillati</taxon>
        <taxon>Bacillota</taxon>
        <taxon>Bacilli</taxon>
        <taxon>Lactobacillales</taxon>
        <taxon>Streptococcaceae</taxon>
        <taxon>Streptococcus</taxon>
    </lineage>
</organism>
<gene>
    <name evidence="3" type="ORF">ABID27_001285</name>
</gene>
<name>A0ABV2JP96_9STRE</name>
<evidence type="ECO:0000256" key="2">
    <source>
        <dbReference type="SAM" id="SignalP"/>
    </source>
</evidence>
<dbReference type="EMBL" id="JBEPMK010000004">
    <property type="protein sequence ID" value="MET3644658.1"/>
    <property type="molecule type" value="Genomic_DNA"/>
</dbReference>
<keyword evidence="4" id="KW-1185">Reference proteome</keyword>
<dbReference type="Pfam" id="PF14262">
    <property type="entry name" value="Cthe_2159"/>
    <property type="match status" value="1"/>
</dbReference>
<comment type="caution">
    <text evidence="3">The sequence shown here is derived from an EMBL/GenBank/DDBJ whole genome shotgun (WGS) entry which is preliminary data.</text>
</comment>
<sequence>MKPSKIKMKTSMVLLLSTLVLTACSHGSATSKTSSTTTSSSATTSQSAVTTTDYFKESDYDTSYDEKTASTIQLSGSTAKVSGDGVSVSGSTVTIASEGTYIISGSSENVQIVVKAADTAKVHLVIKDVTMTGDKSPIKVEEADKVTMTLAKDSKNTISDTANNSDADADAAIFSASDLVMNGEGSLTVNGKSKNAIKANDDLRITGGTYTISAVKHGFNVNDALNITNATVEVTASEDALHSDNDKDTSLGNIYLKDATITATAGDDGIHASNNLVIDGGKVTVGDSNEGLEGAAIHIISGKIDVTAKDDGINAANSSRNSGIYLTIDGGTINVTAGGDGLDSNGDLTVNGGTLFVSGAPDNGNGALDYDGIGKITGGNVFIVGSAGMAMGFGEDSSQASIMASISGKAGSTITVKDSSGKVLATYTATQVFETALVSSSAIKEGETYTVEVDGQSTTATASLTTQTVGGIGGGPGGGGSRPGQR</sequence>
<feature type="compositionally biased region" description="Gly residues" evidence="1">
    <location>
        <begin position="470"/>
        <end position="486"/>
    </location>
</feature>
<dbReference type="PROSITE" id="PS51257">
    <property type="entry name" value="PROKAR_LIPOPROTEIN"/>
    <property type="match status" value="1"/>
</dbReference>
<accession>A0ABV2JP96</accession>
<protein>
    <submittedName>
        <fullName evidence="3">Lipoprotein YajG</fullName>
    </submittedName>
</protein>
<dbReference type="RefSeq" id="WP_354281062.1">
    <property type="nucleotide sequence ID" value="NZ_JBEPMK010000004.1"/>
</dbReference>
<evidence type="ECO:0000313" key="4">
    <source>
        <dbReference type="Proteomes" id="UP001549055"/>
    </source>
</evidence>